<keyword evidence="3" id="KW-1185">Reference proteome</keyword>
<proteinExistence type="predicted"/>
<evidence type="ECO:0000313" key="2">
    <source>
        <dbReference type="EMBL" id="MFD2921069.1"/>
    </source>
</evidence>
<dbReference type="InterPro" id="IPR013728">
    <property type="entry name" value="BT_3987-like_N"/>
</dbReference>
<organism evidence="2 3">
    <name type="scientific">Terrimonas rubra</name>
    <dbReference type="NCBI Taxonomy" id="1035890"/>
    <lineage>
        <taxon>Bacteria</taxon>
        <taxon>Pseudomonadati</taxon>
        <taxon>Bacteroidota</taxon>
        <taxon>Chitinophagia</taxon>
        <taxon>Chitinophagales</taxon>
        <taxon>Chitinophagaceae</taxon>
        <taxon>Terrimonas</taxon>
    </lineage>
</organism>
<dbReference type="Proteomes" id="UP001597511">
    <property type="component" value="Unassembled WGS sequence"/>
</dbReference>
<comment type="caution">
    <text evidence="2">The sequence shown here is derived from an EMBL/GenBank/DDBJ whole genome shotgun (WGS) entry which is preliminary data.</text>
</comment>
<gene>
    <name evidence="2" type="ORF">ACFS6H_15190</name>
</gene>
<evidence type="ECO:0000313" key="3">
    <source>
        <dbReference type="Proteomes" id="UP001597511"/>
    </source>
</evidence>
<feature type="domain" description="BT-3987-like N-terminal" evidence="1">
    <location>
        <begin position="67"/>
        <end position="158"/>
    </location>
</feature>
<dbReference type="EMBL" id="JBHUOZ010000003">
    <property type="protein sequence ID" value="MFD2921069.1"/>
    <property type="molecule type" value="Genomic_DNA"/>
</dbReference>
<name>A0ABW6A7D7_9BACT</name>
<reference evidence="3" key="1">
    <citation type="journal article" date="2019" name="Int. J. Syst. Evol. Microbiol.">
        <title>The Global Catalogue of Microorganisms (GCM) 10K type strain sequencing project: providing services to taxonomists for standard genome sequencing and annotation.</title>
        <authorList>
            <consortium name="The Broad Institute Genomics Platform"/>
            <consortium name="The Broad Institute Genome Sequencing Center for Infectious Disease"/>
            <person name="Wu L."/>
            <person name="Ma J."/>
        </authorList>
    </citation>
    <scope>NUCLEOTIDE SEQUENCE [LARGE SCALE GENOMIC DNA]</scope>
    <source>
        <strain evidence="3">KCTC 23299</strain>
    </source>
</reference>
<dbReference type="PROSITE" id="PS51257">
    <property type="entry name" value="PROKAR_LIPOPROTEIN"/>
    <property type="match status" value="1"/>
</dbReference>
<dbReference type="Gene3D" id="2.60.40.1740">
    <property type="entry name" value="hypothetical protein (bacova_03559)"/>
    <property type="match status" value="1"/>
</dbReference>
<dbReference type="Pfam" id="PF08522">
    <property type="entry name" value="BT_3987-like_N"/>
    <property type="match status" value="1"/>
</dbReference>
<accession>A0ABW6A7D7</accession>
<sequence length="307" mass="33086">MKNKFLFLTLLCTGLLTSCLKDDKYALDPSGGTNVVEFYNIVAPTSDYNAPCLVYTKAFEAEAESILTAGVNYAGPENLAPKDIVLQLAVDPSIITTYNTYDASKHYVQLDPSLYSFPTTVTIPKGKKTAFFEIKLKTAQFDFNKVNALAIQITNTSHAVVSGNGGGAIFAVPVKNVMDGIYKIESGFVQRYSAPGVPTVNDALNGNLAGNPDLTLSTINATTVEITNLRWAGGTSSVSGINNLRATLNPATNQITMSAAGNATLKNRTGFENSYNPTTKTLTLNFDWNQTTTPREVGLVIKWSKVR</sequence>
<dbReference type="RefSeq" id="WP_386100656.1">
    <property type="nucleotide sequence ID" value="NZ_JBHUOZ010000003.1"/>
</dbReference>
<protein>
    <submittedName>
        <fullName evidence="2">DUF1735 domain-containing protein</fullName>
    </submittedName>
</protein>
<evidence type="ECO:0000259" key="1">
    <source>
        <dbReference type="Pfam" id="PF08522"/>
    </source>
</evidence>